<comment type="caution">
    <text evidence="2">The sequence shown here is derived from an EMBL/GenBank/DDBJ whole genome shotgun (WGS) entry which is preliminary data.</text>
</comment>
<evidence type="ECO:0000313" key="2">
    <source>
        <dbReference type="EMBL" id="KAG9389741.1"/>
    </source>
</evidence>
<dbReference type="AlphaFoldDB" id="A0A8J6DYY7"/>
<gene>
    <name evidence="2" type="ORF">J8273_8415</name>
</gene>
<dbReference type="EMBL" id="JAHDYR010000067">
    <property type="protein sequence ID" value="KAG9389741.1"/>
    <property type="molecule type" value="Genomic_DNA"/>
</dbReference>
<accession>A0A8J6DYY7</accession>
<evidence type="ECO:0000313" key="3">
    <source>
        <dbReference type="Proteomes" id="UP000717585"/>
    </source>
</evidence>
<evidence type="ECO:0000256" key="1">
    <source>
        <dbReference type="SAM" id="MobiDB-lite"/>
    </source>
</evidence>
<proteinExistence type="predicted"/>
<protein>
    <submittedName>
        <fullName evidence="2">Uncharacterized protein</fullName>
    </submittedName>
</protein>
<name>A0A8J6DYY7_9EUKA</name>
<sequence length="182" mass="20218">MDFDDHLTPAQEAGHWNEHIRIENGVYGTVGSPLASSLPRDVRHKPQDISIHLEKKAKMPEQFNHMTTDSPTIGRMPRTPVTAIDVGFSKTFSETMSPTGSQQRTRTLPPRSAFNPANPACSPSLARTLANSMIDKDQKERQAQILGKSGGEVFEGHSFTKFVDECHQNQVSPLTPRHKMAM</sequence>
<organism evidence="2 3">
    <name type="scientific">Carpediemonas membranifera</name>
    <dbReference type="NCBI Taxonomy" id="201153"/>
    <lineage>
        <taxon>Eukaryota</taxon>
        <taxon>Metamonada</taxon>
        <taxon>Carpediemonas-like organisms</taxon>
        <taxon>Carpediemonas</taxon>
    </lineage>
</organism>
<keyword evidence="3" id="KW-1185">Reference proteome</keyword>
<reference evidence="2" key="1">
    <citation type="submission" date="2021-05" db="EMBL/GenBank/DDBJ databases">
        <title>A free-living protist that lacks canonical eukaryotic 1 DNA replication and segregation systems.</title>
        <authorList>
            <person name="Salas-Leiva D.E."/>
            <person name="Tromer E.C."/>
            <person name="Curtis B.A."/>
            <person name="Jerlstrom-Hultqvist J."/>
            <person name="Kolisko M."/>
            <person name="Yi Z."/>
            <person name="Salas-Leiva J.S."/>
            <person name="Gallot-Lavallee L."/>
            <person name="Kops G.J.P.L."/>
            <person name="Archibald J.M."/>
            <person name="Simpson A.G.B."/>
            <person name="Roger A.J."/>
        </authorList>
    </citation>
    <scope>NUCLEOTIDE SEQUENCE</scope>
    <source>
        <strain evidence="2">BICM</strain>
    </source>
</reference>
<dbReference type="Proteomes" id="UP000717585">
    <property type="component" value="Unassembled WGS sequence"/>
</dbReference>
<feature type="compositionally biased region" description="Polar residues" evidence="1">
    <location>
        <begin position="92"/>
        <end position="106"/>
    </location>
</feature>
<feature type="region of interest" description="Disordered" evidence="1">
    <location>
        <begin position="92"/>
        <end position="121"/>
    </location>
</feature>